<dbReference type="RefSeq" id="WP_169711989.1">
    <property type="nucleotide sequence ID" value="NZ_BMDM01000006.1"/>
</dbReference>
<name>A0A239YTD7_9STAP</name>
<dbReference type="KEGG" id="sste:SAMEA4384403_0747"/>
<keyword evidence="1" id="KW-1133">Transmembrane helix</keyword>
<evidence type="ECO:0000313" key="2">
    <source>
        <dbReference type="EMBL" id="SNV61504.1"/>
    </source>
</evidence>
<evidence type="ECO:0000313" key="3">
    <source>
        <dbReference type="Proteomes" id="UP000242084"/>
    </source>
</evidence>
<gene>
    <name evidence="2" type="ORF">SAMEA4384403_00747</name>
</gene>
<organism evidence="2 3">
    <name type="scientific">Mammaliicoccus stepanovicii</name>
    <dbReference type="NCBI Taxonomy" id="643214"/>
    <lineage>
        <taxon>Bacteria</taxon>
        <taxon>Bacillati</taxon>
        <taxon>Bacillota</taxon>
        <taxon>Bacilli</taxon>
        <taxon>Bacillales</taxon>
        <taxon>Staphylococcaceae</taxon>
        <taxon>Mammaliicoccus</taxon>
    </lineage>
</organism>
<protein>
    <submittedName>
        <fullName evidence="2">Exported protein</fullName>
    </submittedName>
</protein>
<reference evidence="2 3" key="1">
    <citation type="submission" date="2017-06" db="EMBL/GenBank/DDBJ databases">
        <authorList>
            <consortium name="Pathogen Informatics"/>
        </authorList>
    </citation>
    <scope>NUCLEOTIDE SEQUENCE [LARGE SCALE GENOMIC DNA]</scope>
    <source>
        <strain evidence="2 3">NCTC13839</strain>
    </source>
</reference>
<proteinExistence type="predicted"/>
<keyword evidence="3" id="KW-1185">Reference proteome</keyword>
<feature type="transmembrane region" description="Helical" evidence="1">
    <location>
        <begin position="6"/>
        <end position="33"/>
    </location>
</feature>
<keyword evidence="1" id="KW-0812">Transmembrane</keyword>
<dbReference type="Proteomes" id="UP000242084">
    <property type="component" value="Chromosome 1"/>
</dbReference>
<dbReference type="EMBL" id="LT906462">
    <property type="protein sequence ID" value="SNV61504.1"/>
    <property type="molecule type" value="Genomic_DNA"/>
</dbReference>
<accession>A0A239YTD7</accession>
<dbReference type="AlphaFoldDB" id="A0A239YTD7"/>
<keyword evidence="1" id="KW-0472">Membrane</keyword>
<sequence>MDCIKGIFKFFFILIAITTVAVGAGIAVLAFVFKKDFEELEQKTKEIVAEIESNN</sequence>
<evidence type="ECO:0000256" key="1">
    <source>
        <dbReference type="SAM" id="Phobius"/>
    </source>
</evidence>